<dbReference type="RefSeq" id="WP_237876475.1">
    <property type="nucleotide sequence ID" value="NZ_JAKLTR010000024.1"/>
</dbReference>
<reference evidence="2" key="1">
    <citation type="submission" date="2022-01" db="EMBL/GenBank/DDBJ databases">
        <authorList>
            <person name="Jo J.-H."/>
            <person name="Im W.-T."/>
        </authorList>
    </citation>
    <scope>NUCLEOTIDE SEQUENCE</scope>
    <source>
        <strain evidence="2">NA20</strain>
    </source>
</reference>
<name>A0ABS9KZH7_9BACT</name>
<evidence type="ECO:0000313" key="3">
    <source>
        <dbReference type="Proteomes" id="UP001165367"/>
    </source>
</evidence>
<dbReference type="Pfam" id="PF12867">
    <property type="entry name" value="DinB_2"/>
    <property type="match status" value="1"/>
</dbReference>
<keyword evidence="3" id="KW-1185">Reference proteome</keyword>
<gene>
    <name evidence="2" type="ORF">LZZ85_25430</name>
</gene>
<dbReference type="Gene3D" id="1.20.120.450">
    <property type="entry name" value="dinb family like domain"/>
    <property type="match status" value="1"/>
</dbReference>
<feature type="domain" description="DinB-like" evidence="1">
    <location>
        <begin position="29"/>
        <end position="161"/>
    </location>
</feature>
<dbReference type="InterPro" id="IPR024775">
    <property type="entry name" value="DinB-like"/>
</dbReference>
<organism evidence="2 3">
    <name type="scientific">Terrimonas ginsenosidimutans</name>
    <dbReference type="NCBI Taxonomy" id="2908004"/>
    <lineage>
        <taxon>Bacteria</taxon>
        <taxon>Pseudomonadati</taxon>
        <taxon>Bacteroidota</taxon>
        <taxon>Chitinophagia</taxon>
        <taxon>Chitinophagales</taxon>
        <taxon>Chitinophagaceae</taxon>
        <taxon>Terrimonas</taxon>
    </lineage>
</organism>
<dbReference type="Proteomes" id="UP001165367">
    <property type="component" value="Unassembled WGS sequence"/>
</dbReference>
<protein>
    <submittedName>
        <fullName evidence="2">DinB family protein</fullName>
    </submittedName>
</protein>
<dbReference type="SUPFAM" id="SSF109854">
    <property type="entry name" value="DinB/YfiT-like putative metalloenzymes"/>
    <property type="match status" value="1"/>
</dbReference>
<comment type="caution">
    <text evidence="2">The sequence shown here is derived from an EMBL/GenBank/DDBJ whole genome shotgun (WGS) entry which is preliminary data.</text>
</comment>
<proteinExistence type="predicted"/>
<dbReference type="EMBL" id="JAKLTR010000024">
    <property type="protein sequence ID" value="MCG2617668.1"/>
    <property type="molecule type" value="Genomic_DNA"/>
</dbReference>
<evidence type="ECO:0000313" key="2">
    <source>
        <dbReference type="EMBL" id="MCG2617668.1"/>
    </source>
</evidence>
<sequence length="178" mass="19853">MIKQNEAEYWQLGPVDGIPILLQPVAHALLQARKEVKEIMTGFPDQLLWKRPAGLASVGFHLHHLSGVLDRLFTYARALPLTDEQLHYLKNEGKDDIRNGLMLQLVDHFSETVTAALAQLTLTPENTLTEPRGIGRKQIPTTVLGLLFHAAEHTQRHVGQLLVTATIVKHQCASSPHE</sequence>
<evidence type="ECO:0000259" key="1">
    <source>
        <dbReference type="Pfam" id="PF12867"/>
    </source>
</evidence>
<accession>A0ABS9KZH7</accession>
<dbReference type="InterPro" id="IPR034660">
    <property type="entry name" value="DinB/YfiT-like"/>
</dbReference>